<protein>
    <recommendedName>
        <fullName evidence="2">OCEL domain-containing protein</fullName>
    </recommendedName>
</protein>
<feature type="compositionally biased region" description="Basic and acidic residues" evidence="1">
    <location>
        <begin position="870"/>
        <end position="894"/>
    </location>
</feature>
<feature type="region of interest" description="Disordered" evidence="1">
    <location>
        <begin position="80"/>
        <end position="145"/>
    </location>
</feature>
<feature type="region of interest" description="Disordered" evidence="1">
    <location>
        <begin position="487"/>
        <end position="825"/>
    </location>
</feature>
<dbReference type="SUPFAM" id="SSF144292">
    <property type="entry name" value="occludin/ELL-like"/>
    <property type="match status" value="1"/>
</dbReference>
<reference evidence="3" key="1">
    <citation type="journal article" date="2007" name="PLoS ONE">
        <title>The first genome sequence of an elite grapevine cultivar (Pinot noir Vitis vinifera L.): coping with a highly heterozygous genome.</title>
        <authorList>
            <person name="Velasco R."/>
            <person name="Zharkikh A."/>
            <person name="Troggio M."/>
            <person name="Cartwright D.A."/>
            <person name="Cestaro A."/>
            <person name="Pruss D."/>
            <person name="Pindo M."/>
            <person name="FitzGerald L.M."/>
            <person name="Vezzulli S."/>
            <person name="Reid J."/>
            <person name="Malacarne G."/>
            <person name="Iliev D."/>
            <person name="Coppola G."/>
            <person name="Wardell B."/>
            <person name="Micheletti D."/>
            <person name="Macalma T."/>
            <person name="Facci M."/>
            <person name="Mitchell J.T."/>
            <person name="Perazzolli M."/>
            <person name="Eldredge G."/>
            <person name="Gatto P."/>
            <person name="Oyzerski R."/>
            <person name="Moretto M."/>
            <person name="Gutin N."/>
            <person name="Stefanini M."/>
            <person name="Chen Y."/>
            <person name="Segala C."/>
            <person name="Davenport C."/>
            <person name="Dematte L."/>
            <person name="Mraz A."/>
            <person name="Battilana J."/>
            <person name="Stormo K."/>
            <person name="Costa F."/>
            <person name="Tao Q."/>
            <person name="Si-Ammour A."/>
            <person name="Harkins T."/>
            <person name="Lackey A."/>
            <person name="Perbost C."/>
            <person name="Taillon B."/>
            <person name="Stella A."/>
            <person name="Solovyev V."/>
            <person name="Fawcett J.A."/>
            <person name="Sterck L."/>
            <person name="Vandepoele K."/>
            <person name="Grando S.M."/>
            <person name="Toppo S."/>
            <person name="Moser C."/>
            <person name="Lanchbury J."/>
            <person name="Bogden R."/>
            <person name="Skolnick M."/>
            <person name="Sgaramella V."/>
            <person name="Bhatnagar S.K."/>
            <person name="Fontana P."/>
            <person name="Gutin A."/>
            <person name="Van de Peer Y."/>
            <person name="Salamini F."/>
            <person name="Viola R."/>
        </authorList>
    </citation>
    <scope>NUCLEOTIDE SEQUENCE</scope>
</reference>
<feature type="compositionally biased region" description="Polar residues" evidence="1">
    <location>
        <begin position="1031"/>
        <end position="1048"/>
    </location>
</feature>
<feature type="compositionally biased region" description="Gly residues" evidence="1">
    <location>
        <begin position="86"/>
        <end position="96"/>
    </location>
</feature>
<feature type="compositionally biased region" description="Basic and acidic residues" evidence="1">
    <location>
        <begin position="714"/>
        <end position="738"/>
    </location>
</feature>
<dbReference type="ExpressionAtlas" id="A5APE0">
    <property type="expression patterns" value="baseline"/>
</dbReference>
<evidence type="ECO:0000259" key="2">
    <source>
        <dbReference type="Pfam" id="PF07303"/>
    </source>
</evidence>
<feature type="compositionally biased region" description="Low complexity" evidence="1">
    <location>
        <begin position="596"/>
        <end position="628"/>
    </location>
</feature>
<feature type="compositionally biased region" description="Basic and acidic residues" evidence="1">
    <location>
        <begin position="775"/>
        <end position="789"/>
    </location>
</feature>
<feature type="region of interest" description="Disordered" evidence="1">
    <location>
        <begin position="304"/>
        <end position="362"/>
    </location>
</feature>
<feature type="compositionally biased region" description="Basic and acidic residues" evidence="1">
    <location>
        <begin position="929"/>
        <end position="946"/>
    </location>
</feature>
<sequence length="1332" mass="146580">MVYWDEYGQVNATELKTVTTRQCWFHKCRALGWVLNPDQEKKIPGGEETHLYSSFSLLVSTGSILFLSPTDLTPTPPMYGGPAKLGRGGSAVGGRGGGKRGIHSSFPPPPPHRPSVPASRLSVGGAGGAGPRNRATNSGATTPAHLPASEETFSLVTGNPLAFAMIIRLAPDLVDEIKRVEAQGGTARIKFDSNANNPSGNVIDAGGKDFRFTWSRELGDLCDIYEERQSGEEGNGLLVESGGAWRKLNVQRILDESTKNHVKMRSEEAERKQKSRKAIVLEHGNPSMKSQMKALAAAETNPWRMQFKQKKEPAFKKRKVEPPQATKAVYKPGLSSTTTTKSKPTPSPLPSPPEQTGALTSPFGGGGNLAKSHVIVEDIMPIPATSKENTASSEKEIPGRAISASVRETPGHKGNLGATPMDLQSMLITLLLDNPKGMSLKALEKTIGDTIPNAGKKIEPIIRKHQIATFQAPGRYFLKPGVELESLKKPSSENGSSPEDDRQQTPAPEDNQDQAAASEPRFAEKAPRIEQVDQAQLNSKLGGESSLVEKIDTQPHSPDLFGDKKVSDNSEGQAGSSSDSDRSNSESDSGSDSDSDSGSGSDSGSHSRSKSRSPVGSRSGSSSDSESDASSHSKHGSDIEVDIMTSDDEKVPSHKLQASESLFPTSSILWRTPDDRPGQNGIDVKAAGHGSNAVEFEKDLPDGDQEIEMVNFVPKKEDRKPAEESKPVSSDGDDHQERQVYTGNLFNERESMFKDGFKREQSDSSEGISKGKSRKGSDAKRFDDKSDRMKRSKTGNMSQPPTSAVRNTHFSDIPQNESPDGLIEAHYRAASAVQMTNRADRDGNADFGLQKGYAPIPGKFIPDSQQSGRRPIDRSARAKVPDTAERPSKYAESLEHGLKYSESSFQANEGFSTLKDKVYRETQDEDGYANEKKMPRNIKDGGFGDKYSFDSRERKHELVGKFKEAGQVSNSYMGSSPRDNSRIVVDRSPMVNGRGILLQRELSDLELGELREPLPDDTTGIKKQFERKSSFKQSENKLSTSDNWTSDVNRGKHVGKATLDSGKLSPSHLDAGVSSNPEASSKKRTKEHNFEDIARPHPRIGQSQPQQISRVDHAEVGSQFNRLTDVNSKYRHSEAGADQGIGPEDYGEAHKRMPVSAALQQDTKRGLASHATKESKTQKSNMVPDLSDKQKDAFLTDSSNNGRKRRESSSDENSCSYSKYEKEEPELKGPIKDFSQYKEYVQEYHEKYDSYNSLNKILESYRNEFHKLGKDLEVAKGRDLERYYNILEQLKDTYSQCSTRHKRLKKIFVVLHEELKNLKQRIKDYALPYTRD</sequence>
<feature type="compositionally biased region" description="Basic and acidic residues" evidence="1">
    <location>
        <begin position="747"/>
        <end position="762"/>
    </location>
</feature>
<proteinExistence type="predicted"/>
<feature type="domain" description="OCEL" evidence="2">
    <location>
        <begin position="1229"/>
        <end position="1326"/>
    </location>
</feature>
<dbReference type="InterPro" id="IPR010844">
    <property type="entry name" value="Occludin_ELL"/>
</dbReference>
<feature type="compositionally biased region" description="Polar residues" evidence="1">
    <location>
        <begin position="656"/>
        <end position="669"/>
    </location>
</feature>
<feature type="compositionally biased region" description="Basic and acidic residues" evidence="1">
    <location>
        <begin position="629"/>
        <end position="638"/>
    </location>
</feature>
<feature type="compositionally biased region" description="Polar residues" evidence="1">
    <location>
        <begin position="794"/>
        <end position="818"/>
    </location>
</feature>
<accession>A5APE0</accession>
<name>A5APE0_VITVI</name>
<gene>
    <name evidence="3" type="ORF">VITISV_043643</name>
</gene>
<feature type="region of interest" description="Disordered" evidence="1">
    <location>
        <begin position="1011"/>
        <end position="1222"/>
    </location>
</feature>
<dbReference type="Gene3D" id="6.10.140.340">
    <property type="match status" value="1"/>
</dbReference>
<feature type="compositionally biased region" description="Low complexity" evidence="1">
    <location>
        <begin position="334"/>
        <end position="344"/>
    </location>
</feature>
<feature type="compositionally biased region" description="Basic and acidic residues" evidence="1">
    <location>
        <begin position="1011"/>
        <end position="1029"/>
    </location>
</feature>
<dbReference type="EMBL" id="AM431407">
    <property type="protein sequence ID" value="CAN69267.1"/>
    <property type="molecule type" value="Genomic_DNA"/>
</dbReference>
<feature type="compositionally biased region" description="Polar residues" evidence="1">
    <location>
        <begin position="1118"/>
        <end position="1127"/>
    </location>
</feature>
<dbReference type="PANTHER" id="PTHR38372">
    <property type="entry name" value="DENTIN SIALOPHOSPHOPROTEIN-LIKE PROTEIN"/>
    <property type="match status" value="1"/>
</dbReference>
<evidence type="ECO:0000313" key="3">
    <source>
        <dbReference type="EMBL" id="CAN69267.1"/>
    </source>
</evidence>
<dbReference type="Pfam" id="PF07303">
    <property type="entry name" value="Occludin_ELL"/>
    <property type="match status" value="1"/>
</dbReference>
<dbReference type="PANTHER" id="PTHR38372:SF2">
    <property type="entry name" value="DENTIN SIALOPHOSPHOPROTEIN-LIKE PROTEIN"/>
    <property type="match status" value="1"/>
</dbReference>
<feature type="region of interest" description="Disordered" evidence="1">
    <location>
        <begin position="922"/>
        <end position="946"/>
    </location>
</feature>
<evidence type="ECO:0000256" key="1">
    <source>
        <dbReference type="SAM" id="MobiDB-lite"/>
    </source>
</evidence>
<organism evidence="3">
    <name type="scientific">Vitis vinifera</name>
    <name type="common">Grape</name>
    <dbReference type="NCBI Taxonomy" id="29760"/>
    <lineage>
        <taxon>Eukaryota</taxon>
        <taxon>Viridiplantae</taxon>
        <taxon>Streptophyta</taxon>
        <taxon>Embryophyta</taxon>
        <taxon>Tracheophyta</taxon>
        <taxon>Spermatophyta</taxon>
        <taxon>Magnoliopsida</taxon>
        <taxon>eudicotyledons</taxon>
        <taxon>Gunneridae</taxon>
        <taxon>Pentapetalae</taxon>
        <taxon>rosids</taxon>
        <taxon>Vitales</taxon>
        <taxon>Vitaceae</taxon>
        <taxon>Viteae</taxon>
        <taxon>Vitis</taxon>
    </lineage>
</organism>
<feature type="region of interest" description="Disordered" evidence="1">
    <location>
        <begin position="841"/>
        <end position="894"/>
    </location>
</feature>
<feature type="compositionally biased region" description="Basic and acidic residues" evidence="1">
    <location>
        <begin position="521"/>
        <end position="531"/>
    </location>
</feature>